<dbReference type="EMBL" id="HE573027">
    <property type="protein sequence ID" value="CCC54203.1"/>
    <property type="molecule type" value="Genomic_DNA"/>
</dbReference>
<feature type="region of interest" description="Disordered" evidence="1">
    <location>
        <begin position="159"/>
        <end position="182"/>
    </location>
</feature>
<name>G0U9B8_TRYVY</name>
<evidence type="ECO:0000313" key="2">
    <source>
        <dbReference type="EMBL" id="CCC54203.1"/>
    </source>
</evidence>
<protein>
    <submittedName>
        <fullName evidence="2">Uncharacterized protein</fullName>
    </submittedName>
</protein>
<gene>
    <name evidence="2" type="ORF">TVY486_1116870</name>
</gene>
<feature type="non-terminal residue" evidence="2">
    <location>
        <position position="1"/>
    </location>
</feature>
<reference evidence="2" key="1">
    <citation type="journal article" date="2012" name="Proc. Natl. Acad. Sci. U.S.A.">
        <title>Antigenic diversity is generated by distinct evolutionary mechanisms in African trypanosome species.</title>
        <authorList>
            <person name="Jackson A.P."/>
            <person name="Berry A."/>
            <person name="Aslett M."/>
            <person name="Allison H.C."/>
            <person name="Burton P."/>
            <person name="Vavrova-Anderson J."/>
            <person name="Brown R."/>
            <person name="Browne H."/>
            <person name="Corton N."/>
            <person name="Hauser H."/>
            <person name="Gamble J."/>
            <person name="Gilderthorp R."/>
            <person name="Marcello L."/>
            <person name="McQuillan J."/>
            <person name="Otto T.D."/>
            <person name="Quail M.A."/>
            <person name="Sanders M.J."/>
            <person name="van Tonder A."/>
            <person name="Ginger M.L."/>
            <person name="Field M.C."/>
            <person name="Barry J.D."/>
            <person name="Hertz-Fowler C."/>
            <person name="Berriman M."/>
        </authorList>
    </citation>
    <scope>NUCLEOTIDE SEQUENCE</scope>
    <source>
        <strain evidence="2">Y486</strain>
    </source>
</reference>
<accession>G0U9B8</accession>
<sequence>REVEAAKQATLDAYGKTDGNKIFHHDVPHLQSSPSVSNNSTVHPQVLTRPLSPNASEAFMQAQNPASENEMMPLELGPDDQDLAIFNELDFLTEDELLDIERELGDKIDDDELVERIITERLLEKKEKRVREELRQKQANSTNSFTTSDVQVHVENPSGAPAVSQPATLSSTTTTTPNFISPGDIGRAAEAVVREAGVACSTCLEVDSATVPPQRRVRFNDVLNVVAQDDAVGDVVSRPPESRVLGEVTEREATTEKAVDSAVLSSIVLESALKKKSIFRSEMEKKSHAGS</sequence>
<feature type="region of interest" description="Disordered" evidence="1">
    <location>
        <begin position="1"/>
        <end position="20"/>
    </location>
</feature>
<dbReference type="AlphaFoldDB" id="G0U9B8"/>
<evidence type="ECO:0000256" key="1">
    <source>
        <dbReference type="SAM" id="MobiDB-lite"/>
    </source>
</evidence>
<dbReference type="VEuPathDB" id="TriTrypDB:TvY486_1116870"/>
<organism evidence="2">
    <name type="scientific">Trypanosoma vivax (strain Y486)</name>
    <dbReference type="NCBI Taxonomy" id="1055687"/>
    <lineage>
        <taxon>Eukaryota</taxon>
        <taxon>Discoba</taxon>
        <taxon>Euglenozoa</taxon>
        <taxon>Kinetoplastea</taxon>
        <taxon>Metakinetoplastina</taxon>
        <taxon>Trypanosomatida</taxon>
        <taxon>Trypanosomatidae</taxon>
        <taxon>Trypanosoma</taxon>
        <taxon>Duttonella</taxon>
    </lineage>
</organism>
<proteinExistence type="predicted"/>